<dbReference type="PANTHER" id="PTHR33220">
    <property type="entry name" value="BNAA09G04420D PROTEIN"/>
    <property type="match status" value="1"/>
</dbReference>
<dbReference type="Gramene" id="Potri.008G224301.1.v4.1">
    <property type="protein sequence ID" value="Potri.008G224301.1.v4.1"/>
    <property type="gene ID" value="Potri.008G224301.v4.1"/>
</dbReference>
<dbReference type="Gramene" id="Potri.008G224264.1.v4.1">
    <property type="protein sequence ID" value="Potri.008G224264.1.v4.1"/>
    <property type="gene ID" value="Potri.008G224264.v4.1"/>
</dbReference>
<dbReference type="HOGENOM" id="CLU_185602_0_0_1"/>
<comment type="caution">
    <text evidence="1">The sequence shown here is derived from an EMBL/GenBank/DDBJ whole genome shotgun (WGS) entry which is preliminary data.</text>
</comment>
<dbReference type="Gramene" id="Potri.014G185660.1.v4.1">
    <property type="protein sequence ID" value="Potri.014G185660.1.v4.1"/>
    <property type="gene ID" value="Potri.014G185660.v4.1"/>
</dbReference>
<dbReference type="Gramene" id="Potri.014G185372.1.v4.1">
    <property type="protein sequence ID" value="Potri.014G185372.1.v4.1"/>
    <property type="gene ID" value="Potri.014G185372.v4.1"/>
</dbReference>
<dbReference type="eggNOG" id="ENOG502S4NT">
    <property type="taxonomic scope" value="Eukaryota"/>
</dbReference>
<protein>
    <submittedName>
        <fullName evidence="1">Uncharacterized protein</fullName>
    </submittedName>
</protein>
<evidence type="ECO:0000313" key="2">
    <source>
        <dbReference type="Proteomes" id="UP000006729"/>
    </source>
</evidence>
<dbReference type="Gramene" id="Potri.008G224102.1.v4.1">
    <property type="protein sequence ID" value="Potri.008G224102.1.v4.1"/>
    <property type="gene ID" value="Potri.008G224102.v4.1"/>
</dbReference>
<dbReference type="Gramene" id="Potri.008G224201.1.v4.1">
    <property type="protein sequence ID" value="Potri.008G224201.1.v4.1"/>
    <property type="gene ID" value="Potri.008G224201.v4.1"/>
</dbReference>
<proteinExistence type="predicted"/>
<dbReference type="Gramene" id="Potri.014G185444.1.v4.1">
    <property type="protein sequence ID" value="Potri.014G185444.1.v4.1"/>
    <property type="gene ID" value="Potri.014G185444.v4.1"/>
</dbReference>
<dbReference type="Gramene" id="Potri.008G224319.1.v4.1">
    <property type="protein sequence ID" value="Potri.008G224319.1.v4.1"/>
    <property type="gene ID" value="Potri.008G224319.v4.1"/>
</dbReference>
<dbReference type="Gramene" id="Potri.008G224346.1.v4.1">
    <property type="protein sequence ID" value="Potri.008G224346.1.v4.1"/>
    <property type="gene ID" value="Potri.008G224346.v4.1"/>
</dbReference>
<dbReference type="Gramene" id="Potri.008G225401.1.v4.1">
    <property type="protein sequence ID" value="Potri.008G225401.1.v4.1"/>
    <property type="gene ID" value="Potri.008G225401.v4.1"/>
</dbReference>
<dbReference type="Gramene" id="Potri.008G225201.1.v4.1">
    <property type="protein sequence ID" value="Potri.008G225201.1.v4.1"/>
    <property type="gene ID" value="Potri.008G225201.v4.1"/>
</dbReference>
<dbReference type="PANTHER" id="PTHR33220:SF5">
    <property type="entry name" value="RRNA INTRON-ENCODED HOMING ENDONUCLEASE"/>
    <property type="match status" value="1"/>
</dbReference>
<reference evidence="1 2" key="1">
    <citation type="journal article" date="2006" name="Science">
        <title>The genome of black cottonwood, Populus trichocarpa (Torr. &amp; Gray).</title>
        <authorList>
            <person name="Tuskan G.A."/>
            <person name="Difazio S."/>
            <person name="Jansson S."/>
            <person name="Bohlmann J."/>
            <person name="Grigoriev I."/>
            <person name="Hellsten U."/>
            <person name="Putnam N."/>
            <person name="Ralph S."/>
            <person name="Rombauts S."/>
            <person name="Salamov A."/>
            <person name="Schein J."/>
            <person name="Sterck L."/>
            <person name="Aerts A."/>
            <person name="Bhalerao R.R."/>
            <person name="Bhalerao R.P."/>
            <person name="Blaudez D."/>
            <person name="Boerjan W."/>
            <person name="Brun A."/>
            <person name="Brunner A."/>
            <person name="Busov V."/>
            <person name="Campbell M."/>
            <person name="Carlson J."/>
            <person name="Chalot M."/>
            <person name="Chapman J."/>
            <person name="Chen G.L."/>
            <person name="Cooper D."/>
            <person name="Coutinho P.M."/>
            <person name="Couturier J."/>
            <person name="Covert S."/>
            <person name="Cronk Q."/>
            <person name="Cunningham R."/>
            <person name="Davis J."/>
            <person name="Degroeve S."/>
            <person name="Dejardin A."/>
            <person name="Depamphilis C."/>
            <person name="Detter J."/>
            <person name="Dirks B."/>
            <person name="Dubchak I."/>
            <person name="Duplessis S."/>
            <person name="Ehlting J."/>
            <person name="Ellis B."/>
            <person name="Gendler K."/>
            <person name="Goodstein D."/>
            <person name="Gribskov M."/>
            <person name="Grimwood J."/>
            <person name="Groover A."/>
            <person name="Gunter L."/>
            <person name="Hamberger B."/>
            <person name="Heinze B."/>
            <person name="Helariutta Y."/>
            <person name="Henrissat B."/>
            <person name="Holligan D."/>
            <person name="Holt R."/>
            <person name="Huang W."/>
            <person name="Islam-Faridi N."/>
            <person name="Jones S."/>
            <person name="Jones-Rhoades M."/>
            <person name="Jorgensen R."/>
            <person name="Joshi C."/>
            <person name="Kangasjarvi J."/>
            <person name="Karlsson J."/>
            <person name="Kelleher C."/>
            <person name="Kirkpatrick R."/>
            <person name="Kirst M."/>
            <person name="Kohler A."/>
            <person name="Kalluri U."/>
            <person name="Larimer F."/>
            <person name="Leebens-Mack J."/>
            <person name="Leple J.C."/>
            <person name="Locascio P."/>
            <person name="Lou Y."/>
            <person name="Lucas S."/>
            <person name="Martin F."/>
            <person name="Montanini B."/>
            <person name="Napoli C."/>
            <person name="Nelson D.R."/>
            <person name="Nelson C."/>
            <person name="Nieminen K."/>
            <person name="Nilsson O."/>
            <person name="Pereda V."/>
            <person name="Peter G."/>
            <person name="Philippe R."/>
            <person name="Pilate G."/>
            <person name="Poliakov A."/>
            <person name="Razumovskaya J."/>
            <person name="Richardson P."/>
            <person name="Rinaldi C."/>
            <person name="Ritland K."/>
            <person name="Rouze P."/>
            <person name="Ryaboy D."/>
            <person name="Schmutz J."/>
            <person name="Schrader J."/>
            <person name="Segerman B."/>
            <person name="Shin H."/>
            <person name="Siddiqui A."/>
            <person name="Sterky F."/>
            <person name="Terry A."/>
            <person name="Tsai C.J."/>
            <person name="Uberbacher E."/>
            <person name="Unneberg P."/>
            <person name="Vahala J."/>
            <person name="Wall K."/>
            <person name="Wessler S."/>
            <person name="Yang G."/>
            <person name="Yin T."/>
            <person name="Douglas C."/>
            <person name="Marra M."/>
            <person name="Sandberg G."/>
            <person name="Van de Peer Y."/>
            <person name="Rokhsar D."/>
        </authorList>
    </citation>
    <scope>NUCLEOTIDE SEQUENCE [LARGE SCALE GENOMIC DNA]</scope>
    <source>
        <strain evidence="2">cv. Nisqually</strain>
    </source>
</reference>
<dbReference type="Gramene" id="Potri.014G186020.1.v4.1">
    <property type="protein sequence ID" value="Potri.014G186020.1.v4.1"/>
    <property type="gene ID" value="Potri.014G186020.v4.1"/>
</dbReference>
<dbReference type="EMBL" id="CM009294">
    <property type="protein sequence ID" value="PNT36529.2"/>
    <property type="molecule type" value="Genomic_DNA"/>
</dbReference>
<dbReference type="Gramene" id="Potri.008G225001.1.v4.1">
    <property type="protein sequence ID" value="Potri.008G225001.1.v4.1"/>
    <property type="gene ID" value="Potri.008G225001.v4.1"/>
</dbReference>
<dbReference type="Proteomes" id="UP000006729">
    <property type="component" value="Chromosome 5"/>
</dbReference>
<dbReference type="Gramene" id="Potri.014G185876.1.v4.1">
    <property type="protein sequence ID" value="Potri.014G185876.1.v4.1"/>
    <property type="gene ID" value="Potri.014G185876.v4.1"/>
</dbReference>
<accession>A0A2K2AG64</accession>
<sequence length="109" mass="12596">MDDEQGTMKKRSGIWAQSRGDKYKTMRFIVEMMKRQYASMEFLFFSEREGLSIRGPHKMGWAHLQKERQEVSLYPPASDSKICPHGAHRKRQIVAACGMAAFYPRGRGP</sequence>
<evidence type="ECO:0000313" key="1">
    <source>
        <dbReference type="EMBL" id="PNT36529.2"/>
    </source>
</evidence>
<name>A0A2K2AG64_POPTR</name>
<dbReference type="Gramene" id="Potri.008G224364.1.v4.1">
    <property type="protein sequence ID" value="Potri.008G224364.1.v4.1"/>
    <property type="gene ID" value="Potri.008G224364.v4.1"/>
</dbReference>
<gene>
    <name evidence="1" type="ORF">POPTR_005G137450v4</name>
</gene>
<keyword evidence="2" id="KW-1185">Reference proteome</keyword>
<organism evidence="1 2">
    <name type="scientific">Populus trichocarpa</name>
    <name type="common">Western balsam poplar</name>
    <name type="synonym">Populus balsamifera subsp. trichocarpa</name>
    <dbReference type="NCBI Taxonomy" id="3694"/>
    <lineage>
        <taxon>Eukaryota</taxon>
        <taxon>Viridiplantae</taxon>
        <taxon>Streptophyta</taxon>
        <taxon>Embryophyta</taxon>
        <taxon>Tracheophyta</taxon>
        <taxon>Spermatophyta</taxon>
        <taxon>Magnoliopsida</taxon>
        <taxon>eudicotyledons</taxon>
        <taxon>Gunneridae</taxon>
        <taxon>Pentapetalae</taxon>
        <taxon>rosids</taxon>
        <taxon>fabids</taxon>
        <taxon>Malpighiales</taxon>
        <taxon>Salicaceae</taxon>
        <taxon>Saliceae</taxon>
        <taxon>Populus</taxon>
    </lineage>
</organism>